<name>A0A401ZG69_9CHLR</name>
<proteinExistence type="predicted"/>
<protein>
    <submittedName>
        <fullName evidence="1">Uncharacterized protein</fullName>
    </submittedName>
</protein>
<evidence type="ECO:0000313" key="1">
    <source>
        <dbReference type="EMBL" id="GCE05884.1"/>
    </source>
</evidence>
<reference evidence="2" key="1">
    <citation type="submission" date="2018-12" db="EMBL/GenBank/DDBJ databases">
        <title>Tengunoibacter tsumagoiensis gen. nov., sp. nov., Dictyobacter kobayashii sp. nov., D. alpinus sp. nov., and D. joshuensis sp. nov. and description of Dictyobacteraceae fam. nov. within the order Ktedonobacterales isolated from Tengu-no-mugimeshi.</title>
        <authorList>
            <person name="Wang C.M."/>
            <person name="Zheng Y."/>
            <person name="Sakai Y."/>
            <person name="Toyoda A."/>
            <person name="Minakuchi Y."/>
            <person name="Abe K."/>
            <person name="Yokota A."/>
            <person name="Yabe S."/>
        </authorList>
    </citation>
    <scope>NUCLEOTIDE SEQUENCE [LARGE SCALE GENOMIC DNA]</scope>
    <source>
        <strain evidence="2">S-27</strain>
    </source>
</reference>
<comment type="caution">
    <text evidence="1">The sequence shown here is derived from an EMBL/GenBank/DDBJ whole genome shotgun (WGS) entry which is preliminary data.</text>
</comment>
<dbReference type="Proteomes" id="UP000287224">
    <property type="component" value="Unassembled WGS sequence"/>
</dbReference>
<dbReference type="EMBL" id="BIFQ01000001">
    <property type="protein sequence ID" value="GCE05884.1"/>
    <property type="molecule type" value="Genomic_DNA"/>
</dbReference>
<dbReference type="AlphaFoldDB" id="A0A401ZG69"/>
<evidence type="ECO:0000313" key="2">
    <source>
        <dbReference type="Proteomes" id="UP000287224"/>
    </source>
</evidence>
<sequence>MGTPHTPAGRTLHPRFWELFQMFGMTHILHHLIEKENEDACVPHLSEYTHINGDGDACVPHAGGMNTMLIG</sequence>
<gene>
    <name evidence="1" type="ORF">KDAU_32130</name>
</gene>
<keyword evidence="2" id="KW-1185">Reference proteome</keyword>
<accession>A0A401ZG69</accession>
<organism evidence="1 2">
    <name type="scientific">Dictyobacter aurantiacus</name>
    <dbReference type="NCBI Taxonomy" id="1936993"/>
    <lineage>
        <taxon>Bacteria</taxon>
        <taxon>Bacillati</taxon>
        <taxon>Chloroflexota</taxon>
        <taxon>Ktedonobacteria</taxon>
        <taxon>Ktedonobacterales</taxon>
        <taxon>Dictyobacteraceae</taxon>
        <taxon>Dictyobacter</taxon>
    </lineage>
</organism>